<feature type="compositionally biased region" description="Polar residues" evidence="1">
    <location>
        <begin position="338"/>
        <end position="347"/>
    </location>
</feature>
<gene>
    <name evidence="3" type="ORF">GT037_002906</name>
</gene>
<dbReference type="EMBL" id="JAAABM010000003">
    <property type="protein sequence ID" value="KAF7679158.1"/>
    <property type="molecule type" value="Genomic_DNA"/>
</dbReference>
<feature type="transmembrane region" description="Helical" evidence="2">
    <location>
        <begin position="152"/>
        <end position="176"/>
    </location>
</feature>
<keyword evidence="4" id="KW-1185">Reference proteome</keyword>
<feature type="compositionally biased region" description="Polar residues" evidence="1">
    <location>
        <begin position="585"/>
        <end position="601"/>
    </location>
</feature>
<dbReference type="AlphaFoldDB" id="A0A8H7BGQ1"/>
<dbReference type="GeneID" id="62201131"/>
<feature type="transmembrane region" description="Helical" evidence="2">
    <location>
        <begin position="94"/>
        <end position="113"/>
    </location>
</feature>
<proteinExistence type="predicted"/>
<feature type="compositionally biased region" description="Polar residues" evidence="1">
    <location>
        <begin position="454"/>
        <end position="468"/>
    </location>
</feature>
<feature type="region of interest" description="Disordered" evidence="1">
    <location>
        <begin position="1"/>
        <end position="26"/>
    </location>
</feature>
<feature type="compositionally biased region" description="Polar residues" evidence="1">
    <location>
        <begin position="318"/>
        <end position="330"/>
    </location>
</feature>
<evidence type="ECO:0000313" key="3">
    <source>
        <dbReference type="EMBL" id="KAF7679158.1"/>
    </source>
</evidence>
<protein>
    <submittedName>
        <fullName evidence="3">Uncharacterized protein</fullName>
    </submittedName>
</protein>
<feature type="compositionally biased region" description="Pro residues" evidence="1">
    <location>
        <begin position="496"/>
        <end position="508"/>
    </location>
</feature>
<sequence>MAGRWQPHMYASSRDSMIDTDPTRPTFNPKAITMASRMPPPPPKKKQEGPLIDFNKHPDSYLILPYGNTKTKPMSPKTKVFVDIARWIQFGLRILTLLGAVGVLLCGIFIRGAQATEGYILRIPPGVDLVVSLYAIYHLIRNPKTRPAGSSASYHFFALITDAGFIPFYVFTILMARRNSDETPATIGRWRTMFPTDNETNIVLMTTWITAIVTGGLHLISAVIDMYLAILFRKIAKLPPDMNPLEDNLTSRRRTKHKHKNSSISAITPLTSDQEKRFSDQSTISGDRDSKTPSYIYSEIPSPNKSQVAFMHTRTDSETTYSPHTPASARQSRERFSMYSQPPSAYQSRKELNTREDLLSQDEDNQTLAQRKSMLSQQANIKRHSRTDSYINSSSKQDFHSRPATARSLKQEASGDLSLQRNSQQSLKNDNWFVHPDQEDEYDDNHLSPPPKQSMFSTNGKNGYNTISRYEDVSDMEDEAEVPMVPEPLRMNPLSQNPPSPLPSPPPTNTFEENNQKNTPPPAGLQRTLTTTSISTEKTFDRSHSRSGTPKSRYYGNLKAATEGVRSANSPSNSPSSSPTKGSSFRQQPNQFPSATKQYAVNTPPPVPQHNLTNSPFTLHKKSYTSIKRTGEANYTPVKGQSPRVISRSGVDYINPYEFDDSDLGMPGRRRDVSGKIAEEGRGGAWGGMKQRTVSGVAQAY</sequence>
<feature type="compositionally biased region" description="Low complexity" evidence="1">
    <location>
        <begin position="528"/>
        <end position="537"/>
    </location>
</feature>
<feature type="transmembrane region" description="Helical" evidence="2">
    <location>
        <begin position="202"/>
        <end position="232"/>
    </location>
</feature>
<evidence type="ECO:0000256" key="2">
    <source>
        <dbReference type="SAM" id="Phobius"/>
    </source>
</evidence>
<evidence type="ECO:0000313" key="4">
    <source>
        <dbReference type="Proteomes" id="UP000596902"/>
    </source>
</evidence>
<comment type="caution">
    <text evidence="3">The sequence shown here is derived from an EMBL/GenBank/DDBJ whole genome shotgun (WGS) entry which is preliminary data.</text>
</comment>
<reference evidence="3" key="1">
    <citation type="submission" date="2020-01" db="EMBL/GenBank/DDBJ databases">
        <authorList>
            <person name="Feng Z.H.Z."/>
        </authorList>
    </citation>
    <scope>NUCLEOTIDE SEQUENCE</scope>
    <source>
        <strain evidence="3">CBS107.38</strain>
    </source>
</reference>
<reference evidence="3" key="2">
    <citation type="submission" date="2020-08" db="EMBL/GenBank/DDBJ databases">
        <title>Draft Genome Sequence of Cumin Blight Pathogen Alternaria burnsii.</title>
        <authorList>
            <person name="Feng Z."/>
        </authorList>
    </citation>
    <scope>NUCLEOTIDE SEQUENCE</scope>
    <source>
        <strain evidence="3">CBS107.38</strain>
    </source>
</reference>
<evidence type="ECO:0000256" key="1">
    <source>
        <dbReference type="SAM" id="MobiDB-lite"/>
    </source>
</evidence>
<feature type="compositionally biased region" description="Basic residues" evidence="1">
    <location>
        <begin position="251"/>
        <end position="261"/>
    </location>
</feature>
<dbReference type="RefSeq" id="XP_038789231.1">
    <property type="nucleotide sequence ID" value="XM_038927953.1"/>
</dbReference>
<dbReference type="Proteomes" id="UP000596902">
    <property type="component" value="Unassembled WGS sequence"/>
</dbReference>
<name>A0A8H7BGQ1_9PLEO</name>
<feature type="compositionally biased region" description="Polar residues" evidence="1">
    <location>
        <begin position="262"/>
        <end position="272"/>
    </location>
</feature>
<keyword evidence="2" id="KW-0812">Transmembrane</keyword>
<keyword evidence="2" id="KW-0472">Membrane</keyword>
<organism evidence="3 4">
    <name type="scientific">Alternaria burnsii</name>
    <dbReference type="NCBI Taxonomy" id="1187904"/>
    <lineage>
        <taxon>Eukaryota</taxon>
        <taxon>Fungi</taxon>
        <taxon>Dikarya</taxon>
        <taxon>Ascomycota</taxon>
        <taxon>Pezizomycotina</taxon>
        <taxon>Dothideomycetes</taxon>
        <taxon>Pleosporomycetidae</taxon>
        <taxon>Pleosporales</taxon>
        <taxon>Pleosporineae</taxon>
        <taxon>Pleosporaceae</taxon>
        <taxon>Alternaria</taxon>
        <taxon>Alternaria sect. Alternaria</taxon>
    </lineage>
</organism>
<feature type="compositionally biased region" description="Low complexity" evidence="1">
    <location>
        <begin position="567"/>
        <end position="584"/>
    </location>
</feature>
<feature type="region of interest" description="Disordered" evidence="1">
    <location>
        <begin position="372"/>
        <end position="618"/>
    </location>
</feature>
<keyword evidence="2" id="KW-1133">Transmembrane helix</keyword>
<feature type="compositionally biased region" description="Polar residues" evidence="1">
    <location>
        <begin position="417"/>
        <end position="429"/>
    </location>
</feature>
<feature type="region of interest" description="Disordered" evidence="1">
    <location>
        <begin position="243"/>
        <end position="351"/>
    </location>
</feature>
<feature type="transmembrane region" description="Helical" evidence="2">
    <location>
        <begin position="119"/>
        <end position="140"/>
    </location>
</feature>
<accession>A0A8H7BGQ1</accession>